<dbReference type="AlphaFoldDB" id="A0A4R0IUE9"/>
<protein>
    <recommendedName>
        <fullName evidence="6">Peptidase inhibitor family I36</fullName>
    </recommendedName>
</protein>
<feature type="signal peptide" evidence="1">
    <location>
        <begin position="1"/>
        <end position="26"/>
    </location>
</feature>
<evidence type="ECO:0000313" key="5">
    <source>
        <dbReference type="Proteomes" id="UP000294225"/>
    </source>
</evidence>
<reference evidence="4 5" key="1">
    <citation type="submission" date="2019-02" db="EMBL/GenBank/DDBJ databases">
        <title>Kribbella capetownensis sp. nov. and Kribbella speibonae sp. nov., isolated from soil.</title>
        <authorList>
            <person name="Curtis S.M."/>
            <person name="Norton I."/>
            <person name="Everest G.J."/>
            <person name="Meyers P.R."/>
        </authorList>
    </citation>
    <scope>NUCLEOTIDE SEQUENCE [LARGE SCALE GENOMIC DNA]</scope>
    <source>
        <strain evidence="2 4">SK5</strain>
        <strain evidence="3 5">YM55</strain>
    </source>
</reference>
<proteinExistence type="predicted"/>
<dbReference type="Proteomes" id="UP000292385">
    <property type="component" value="Unassembled WGS sequence"/>
</dbReference>
<evidence type="ECO:0000256" key="1">
    <source>
        <dbReference type="SAM" id="SignalP"/>
    </source>
</evidence>
<name>A0A4R0IUE9_9ACTN</name>
<feature type="chain" id="PRO_5020737051" description="Peptidase inhibitor family I36" evidence="1">
    <location>
        <begin position="27"/>
        <end position="154"/>
    </location>
</feature>
<comment type="caution">
    <text evidence="3">The sequence shown here is derived from an EMBL/GenBank/DDBJ whole genome shotgun (WGS) entry which is preliminary data.</text>
</comment>
<keyword evidence="4" id="KW-1185">Reference proteome</keyword>
<dbReference type="Proteomes" id="UP000294225">
    <property type="component" value="Unassembled WGS sequence"/>
</dbReference>
<organism evidence="3 5">
    <name type="scientific">Kribbella speibonae</name>
    <dbReference type="NCBI Taxonomy" id="1572660"/>
    <lineage>
        <taxon>Bacteria</taxon>
        <taxon>Bacillati</taxon>
        <taxon>Actinomycetota</taxon>
        <taxon>Actinomycetes</taxon>
        <taxon>Propionibacteriales</taxon>
        <taxon>Kribbellaceae</taxon>
        <taxon>Kribbella</taxon>
    </lineage>
</organism>
<evidence type="ECO:0008006" key="6">
    <source>
        <dbReference type="Google" id="ProtNLM"/>
    </source>
</evidence>
<evidence type="ECO:0000313" key="4">
    <source>
        <dbReference type="Proteomes" id="UP000292385"/>
    </source>
</evidence>
<evidence type="ECO:0000313" key="3">
    <source>
        <dbReference type="EMBL" id="TCC37553.1"/>
    </source>
</evidence>
<dbReference type="EMBL" id="SJJY01000002">
    <property type="protein sequence ID" value="TCC25427.1"/>
    <property type="molecule type" value="Genomic_DNA"/>
</dbReference>
<dbReference type="EMBL" id="SJKC01000002">
    <property type="protein sequence ID" value="TCC37553.1"/>
    <property type="molecule type" value="Genomic_DNA"/>
</dbReference>
<dbReference type="RefSeq" id="WP_131461888.1">
    <property type="nucleotide sequence ID" value="NZ_SJJY01000002.1"/>
</dbReference>
<evidence type="ECO:0000313" key="2">
    <source>
        <dbReference type="EMBL" id="TCC25427.1"/>
    </source>
</evidence>
<accession>A0A4R0IUE9</accession>
<keyword evidence="1" id="KW-0732">Signal</keyword>
<sequence>MIKRILAASAVAAALVLGLSAPSAVAVEPRPDGASAVVQAPYKWPAVSPSPEIWDTKYNWSQAQATAWVNRCPAGRFCTWIRYTSSSSTSYSLFQFYRCQVYSLTNWLGTTNYFNNQTRRVELLGSRHEHLRYMSVGKKFITNWDDVWYINLCA</sequence>
<gene>
    <name evidence="2" type="ORF">E0H58_14890</name>
    <name evidence="3" type="ORF">E0H92_13595</name>
</gene>